<protein>
    <submittedName>
        <fullName evidence="1">Uncharacterized protein</fullName>
    </submittedName>
</protein>
<organism evidence="1 2">
    <name type="scientific">Rhizobium grahamii</name>
    <dbReference type="NCBI Taxonomy" id="1120045"/>
    <lineage>
        <taxon>Bacteria</taxon>
        <taxon>Pseudomonadati</taxon>
        <taxon>Pseudomonadota</taxon>
        <taxon>Alphaproteobacteria</taxon>
        <taxon>Hyphomicrobiales</taxon>
        <taxon>Rhizobiaceae</taxon>
        <taxon>Rhizobium/Agrobacterium group</taxon>
        <taxon>Rhizobium</taxon>
    </lineage>
</organism>
<evidence type="ECO:0000313" key="2">
    <source>
        <dbReference type="Proteomes" id="UP000254939"/>
    </source>
</evidence>
<proteinExistence type="predicted"/>
<name>A0A370KHW5_9HYPH</name>
<comment type="caution">
    <text evidence="1">The sequence shown here is derived from an EMBL/GenBank/DDBJ whole genome shotgun (WGS) entry which is preliminary data.</text>
</comment>
<dbReference type="Proteomes" id="UP000254939">
    <property type="component" value="Unassembled WGS sequence"/>
</dbReference>
<reference evidence="1 2" key="1">
    <citation type="submission" date="2017-03" db="EMBL/GenBank/DDBJ databases">
        <title>Genome analysis of Rhizobial strains effectives or ineffectives for nitrogen fixation isolated from bean seeds.</title>
        <authorList>
            <person name="Peralta H."/>
            <person name="Aguilar-Vera A."/>
            <person name="Mora Y."/>
            <person name="Vargas-Lagunas C."/>
            <person name="Girard L."/>
            <person name="Mora J."/>
        </authorList>
    </citation>
    <scope>NUCLEOTIDE SEQUENCE [LARGE SCALE GENOMIC DNA]</scope>
    <source>
        <strain evidence="1 2">CCGM3</strain>
    </source>
</reference>
<evidence type="ECO:0000313" key="1">
    <source>
        <dbReference type="EMBL" id="RDJ05261.1"/>
    </source>
</evidence>
<gene>
    <name evidence="1" type="ORF">B5K06_25925</name>
</gene>
<dbReference type="EMBL" id="NAAC01000032">
    <property type="protein sequence ID" value="RDJ05261.1"/>
    <property type="molecule type" value="Genomic_DNA"/>
</dbReference>
<sequence length="99" mass="10727">MRHSGVVGGSSPVDRSIILKVGGGGSRSRTVTGHGVCRDFRWHLSRRCRSDSALHRRATDAALNTLIFAKLLSQDVVAELDDTFDIEGLKLVALPERTG</sequence>
<accession>A0A370KHW5</accession>
<dbReference type="RefSeq" id="WP_114715023.1">
    <property type="nucleotide sequence ID" value="NZ_KZ857266.1"/>
</dbReference>
<dbReference type="AlphaFoldDB" id="A0A370KHW5"/>